<proteinExistence type="predicted"/>
<name>A0ABR9W180_9MICO</name>
<gene>
    <name evidence="1" type="ORF">IOE58_02965</name>
</gene>
<dbReference type="GO" id="GO:0005524">
    <property type="term" value="F:ATP binding"/>
    <property type="evidence" value="ECO:0007669"/>
    <property type="project" value="UniProtKB-KW"/>
</dbReference>
<organism evidence="1 2">
    <name type="scientific">Brachybacterium epidermidis</name>
    <dbReference type="NCBI Taxonomy" id="2781983"/>
    <lineage>
        <taxon>Bacteria</taxon>
        <taxon>Bacillati</taxon>
        <taxon>Actinomycetota</taxon>
        <taxon>Actinomycetes</taxon>
        <taxon>Micrococcales</taxon>
        <taxon>Dermabacteraceae</taxon>
        <taxon>Brachybacterium</taxon>
    </lineage>
</organism>
<reference evidence="1 2" key="1">
    <citation type="submission" date="2020-10" db="EMBL/GenBank/DDBJ databases">
        <title>Draft genome and description of Brachybacterium epidermidis sp nov.</title>
        <authorList>
            <person name="Boxberger M."/>
            <person name="La Scola B."/>
        </authorList>
    </citation>
    <scope>NUCLEOTIDE SEQUENCE [LARGE SCALE GENOMIC DNA]</scope>
    <source>
        <strain evidence="1 2">Marseille-Q2903</strain>
    </source>
</reference>
<dbReference type="Proteomes" id="UP000644727">
    <property type="component" value="Unassembled WGS sequence"/>
</dbReference>
<accession>A0ABR9W180</accession>
<dbReference type="SUPFAM" id="SSF52540">
    <property type="entry name" value="P-loop containing nucleoside triphosphate hydrolases"/>
    <property type="match status" value="1"/>
</dbReference>
<keyword evidence="1" id="KW-0547">Nucleotide-binding</keyword>
<sequence>MRRSVNCPFSVQPDVVPPIWAGRHDEINDWVDIVRPRRVDGLSERPRLILGEAGLGKSTLVGYITEDAKQRGDLVTGQLRIPLGADPLSILASALVDLSGEIGFNKADAKIGGLLSRVTSISAKGVSIAMREKEAPEAFAAVRELMIRIGEAAVARKDTVILIHLDEVQNITDEAVLSQLLIVLGDVTATRVGVRTASNMTIERYLPIAVYLTGLPDFWDIASARRGATFGRRFDRRVLSPLSDKDLESALQSFVMDGWPVPDGEGGTTRIGMQPDARDAILDLCQGEPFLFQLAGYHAWYAGDSEIITREQVLHGWRTAKREALSHVERILERLPEREEQMIQAMAALPPEERSLKNIAREMGYSNSTQVASFARRLDTTRGLINRGAVYSFRHRALEAHLVRDWPEIPAGH</sequence>
<dbReference type="RefSeq" id="WP_193864966.1">
    <property type="nucleotide sequence ID" value="NZ_JADEYR010000002.1"/>
</dbReference>
<evidence type="ECO:0000313" key="2">
    <source>
        <dbReference type="Proteomes" id="UP000644727"/>
    </source>
</evidence>
<keyword evidence="2" id="KW-1185">Reference proteome</keyword>
<comment type="caution">
    <text evidence="1">The sequence shown here is derived from an EMBL/GenBank/DDBJ whole genome shotgun (WGS) entry which is preliminary data.</text>
</comment>
<dbReference type="Gene3D" id="3.40.50.300">
    <property type="entry name" value="P-loop containing nucleotide triphosphate hydrolases"/>
    <property type="match status" value="1"/>
</dbReference>
<evidence type="ECO:0000313" key="1">
    <source>
        <dbReference type="EMBL" id="MBE9403200.1"/>
    </source>
</evidence>
<dbReference type="EMBL" id="JADEYR010000002">
    <property type="protein sequence ID" value="MBE9403200.1"/>
    <property type="molecule type" value="Genomic_DNA"/>
</dbReference>
<keyword evidence="1" id="KW-0067">ATP-binding</keyword>
<dbReference type="InterPro" id="IPR027417">
    <property type="entry name" value="P-loop_NTPase"/>
</dbReference>
<protein>
    <submittedName>
        <fullName evidence="1">ATP-binding protein</fullName>
    </submittedName>
</protein>